<dbReference type="InterPro" id="IPR000477">
    <property type="entry name" value="RT_dom"/>
</dbReference>
<dbReference type="SUPFAM" id="SSF56672">
    <property type="entry name" value="DNA/RNA polymerases"/>
    <property type="match status" value="1"/>
</dbReference>
<dbReference type="GeneTree" id="ENSGT01150000286929"/>
<dbReference type="InterPro" id="IPR043502">
    <property type="entry name" value="DNA/RNA_pol_sf"/>
</dbReference>
<proteinExistence type="predicted"/>
<evidence type="ECO:0000313" key="4">
    <source>
        <dbReference type="Proteomes" id="UP000694520"/>
    </source>
</evidence>
<organism evidence="3 4">
    <name type="scientific">Bos mutus grunniens</name>
    <name type="common">Wild yak</name>
    <name type="synonym">Bos grunniens</name>
    <dbReference type="NCBI Taxonomy" id="30521"/>
    <lineage>
        <taxon>Eukaryota</taxon>
        <taxon>Metazoa</taxon>
        <taxon>Chordata</taxon>
        <taxon>Craniata</taxon>
        <taxon>Vertebrata</taxon>
        <taxon>Euteleostomi</taxon>
        <taxon>Mammalia</taxon>
        <taxon>Eutheria</taxon>
        <taxon>Laurasiatheria</taxon>
        <taxon>Artiodactyla</taxon>
        <taxon>Ruminantia</taxon>
        <taxon>Pecora</taxon>
        <taxon>Bovidae</taxon>
        <taxon>Bovinae</taxon>
        <taxon>Bos</taxon>
    </lineage>
</organism>
<sequence length="482" mass="55572">MGSIKDRNGMDLTEAEDIKKRWQEYTEELYKKDFHDPDNHDDVFPHTHLEPDILEFEVKSALRRITTNKASGGDGIPIELFQILKDDAVKALHSICQQIWKTQQWPQNWRRSVFIPIPKKGHAKEFSNYCTIARISHTSKVILKILQARLQQYVNHELPYVQAGFRKCRGTRDQIANIRWIIKKAKEFQKNIYFCFIDYTKTFDCVDHNKLWKILKEMGIPDHLTCLLRNLNAGQEATVRTGYGTTDWFQIGKGVRQGCILSPCLFKLYAEYIMRNAGLDEAQDGIKIAGRNISNLRYADNITLMAESEEKLKSLLMKVKEESEKVGLKLNTQKTKIMASGPITSWEIDGETVETVSDFILGGSKVTADGDCSHEIKRRLLLGRKVMTNLDSILQSRDITLPTKVCLVKAMVFPVVIYGCESWTIKKAEHQRTDAFELWCWRRLLRVPWFARRSNQSILKEISPGCSLEGLMLKLKLHYLAT</sequence>
<dbReference type="EC" id="2.7.7.49" evidence="1"/>
<evidence type="ECO:0000256" key="1">
    <source>
        <dbReference type="ARBA" id="ARBA00012493"/>
    </source>
</evidence>
<dbReference type="PANTHER" id="PTHR47027:SF8">
    <property type="entry name" value="RIBONUCLEASE H"/>
    <property type="match status" value="1"/>
</dbReference>
<evidence type="ECO:0000313" key="3">
    <source>
        <dbReference type="Ensembl" id="ENSBGRP00000011783.1"/>
    </source>
</evidence>
<dbReference type="Ensembl" id="ENSBGRT00000013597.1">
    <property type="protein sequence ID" value="ENSBGRP00000011783.1"/>
    <property type="gene ID" value="ENSBGRG00000007434.1"/>
</dbReference>
<dbReference type="AlphaFoldDB" id="A0A8B9WS09"/>
<dbReference type="Pfam" id="PF00078">
    <property type="entry name" value="RVT_1"/>
    <property type="match status" value="1"/>
</dbReference>
<protein>
    <recommendedName>
        <fullName evidence="1">RNA-directed DNA polymerase</fullName>
        <ecNumber evidence="1">2.7.7.49</ecNumber>
    </recommendedName>
</protein>
<reference evidence="3" key="3">
    <citation type="submission" date="2025-09" db="UniProtKB">
        <authorList>
            <consortium name="Ensembl"/>
        </authorList>
    </citation>
    <scope>IDENTIFICATION</scope>
</reference>
<dbReference type="PANTHER" id="PTHR47027">
    <property type="entry name" value="REVERSE TRANSCRIPTASE DOMAIN-CONTAINING PROTEIN"/>
    <property type="match status" value="1"/>
</dbReference>
<evidence type="ECO:0000259" key="2">
    <source>
        <dbReference type="PROSITE" id="PS50878"/>
    </source>
</evidence>
<dbReference type="Proteomes" id="UP000694520">
    <property type="component" value="Chromosome 14"/>
</dbReference>
<dbReference type="GO" id="GO:0003964">
    <property type="term" value="F:RNA-directed DNA polymerase activity"/>
    <property type="evidence" value="ECO:0007669"/>
    <property type="project" value="UniProtKB-EC"/>
</dbReference>
<reference evidence="3" key="1">
    <citation type="submission" date="2019-05" db="EMBL/GenBank/DDBJ databases">
        <authorList>
            <person name="Zhang S."/>
            <person name="Liu J."/>
        </authorList>
    </citation>
    <scope>NUCLEOTIDE SEQUENCE [LARGE SCALE GENOMIC DNA]</scope>
</reference>
<reference evidence="3" key="2">
    <citation type="submission" date="2025-08" db="UniProtKB">
        <authorList>
            <consortium name="Ensembl"/>
        </authorList>
    </citation>
    <scope>IDENTIFICATION</scope>
</reference>
<dbReference type="CDD" id="cd01650">
    <property type="entry name" value="RT_nLTR_like"/>
    <property type="match status" value="1"/>
</dbReference>
<keyword evidence="4" id="KW-1185">Reference proteome</keyword>
<accession>A0A8B9WS09</accession>
<dbReference type="PROSITE" id="PS50878">
    <property type="entry name" value="RT_POL"/>
    <property type="match status" value="1"/>
</dbReference>
<name>A0A8B9WS09_BOSMU</name>
<feature type="domain" description="Reverse transcriptase" evidence="2">
    <location>
        <begin position="98"/>
        <end position="361"/>
    </location>
</feature>